<dbReference type="Proteomes" id="UP000018895">
    <property type="component" value="Unassembled WGS sequence"/>
</dbReference>
<evidence type="ECO:0000313" key="2">
    <source>
        <dbReference type="EMBL" id="GAE29536.1"/>
    </source>
</evidence>
<organism evidence="2 3">
    <name type="scientific">Halalkalibacter hemicellulosilyticusJCM 9152</name>
    <dbReference type="NCBI Taxonomy" id="1236971"/>
    <lineage>
        <taxon>Bacteria</taxon>
        <taxon>Bacillati</taxon>
        <taxon>Bacillota</taxon>
        <taxon>Bacilli</taxon>
        <taxon>Bacillales</taxon>
        <taxon>Bacillaceae</taxon>
        <taxon>Halalkalibacter</taxon>
    </lineage>
</organism>
<keyword evidence="3" id="KW-1185">Reference proteome</keyword>
<dbReference type="Pfam" id="PF04854">
    <property type="entry name" value="DUF624"/>
    <property type="match status" value="1"/>
</dbReference>
<feature type="transmembrane region" description="Helical" evidence="1">
    <location>
        <begin position="20"/>
        <end position="46"/>
    </location>
</feature>
<proteinExistence type="predicted"/>
<evidence type="ECO:0000256" key="1">
    <source>
        <dbReference type="SAM" id="Phobius"/>
    </source>
</evidence>
<keyword evidence="1" id="KW-0812">Transmembrane</keyword>
<dbReference type="OrthoDB" id="2182676at2"/>
<evidence type="ECO:0008006" key="4">
    <source>
        <dbReference type="Google" id="ProtNLM"/>
    </source>
</evidence>
<dbReference type="RefSeq" id="WP_035341279.1">
    <property type="nucleotide sequence ID" value="NZ_BAUU01000005.1"/>
</dbReference>
<dbReference type="EMBL" id="BAUU01000005">
    <property type="protein sequence ID" value="GAE29536.1"/>
    <property type="molecule type" value="Genomic_DNA"/>
</dbReference>
<dbReference type="STRING" id="1236971.JCM9152_899"/>
<comment type="caution">
    <text evidence="2">The sequence shown here is derived from an EMBL/GenBank/DDBJ whole genome shotgun (WGS) entry which is preliminary data.</text>
</comment>
<feature type="transmembrane region" description="Helical" evidence="1">
    <location>
        <begin position="144"/>
        <end position="166"/>
    </location>
</feature>
<name>W4QBV3_9BACI</name>
<reference evidence="2" key="1">
    <citation type="journal article" date="2014" name="Genome Announc.">
        <title>Draft Genome Sequences of Three Alkaliphilic Bacillus Strains, Bacillus wakoensis JCM 9140T, Bacillus akibai JCM 9157T, and Bacillus hemicellulosilyticus JCM 9152T.</title>
        <authorList>
            <person name="Yuki M."/>
            <person name="Oshima K."/>
            <person name="Suda W."/>
            <person name="Oshida Y."/>
            <person name="Kitamura K."/>
            <person name="Iida T."/>
            <person name="Hattori M."/>
            <person name="Ohkuma M."/>
        </authorList>
    </citation>
    <scope>NUCLEOTIDE SEQUENCE [LARGE SCALE GENOMIC DNA]</scope>
    <source>
        <strain evidence="2">JCM 9152</strain>
    </source>
</reference>
<sequence length="203" mass="23550">MDRALYRILEWITLFAYLNVIWICFTLAGGIVLGLFPATIAMFSIIRKWLQGDSDKPILATFWHYYKDEFWKSNRLGFLIYFVSLVVGFNSFFLYVNHDEQLSWALGPLLAGILLFFVFMFYIFPVYVHFDLNLFQIVKSAFQIMLISPVQTLFIIVSLGAFYLIITVIPAVGVIFGASFYSLITLLFALNAFQKIQEKQNLR</sequence>
<accession>W4QBV3</accession>
<dbReference type="InterPro" id="IPR006938">
    <property type="entry name" value="DUF624"/>
</dbReference>
<gene>
    <name evidence="2" type="ORF">JCM9152_899</name>
</gene>
<feature type="transmembrane region" description="Helical" evidence="1">
    <location>
        <begin position="76"/>
        <end position="96"/>
    </location>
</feature>
<evidence type="ECO:0000313" key="3">
    <source>
        <dbReference type="Proteomes" id="UP000018895"/>
    </source>
</evidence>
<feature type="transmembrane region" description="Helical" evidence="1">
    <location>
        <begin position="172"/>
        <end position="193"/>
    </location>
</feature>
<keyword evidence="1" id="KW-0472">Membrane</keyword>
<dbReference type="AlphaFoldDB" id="W4QBV3"/>
<protein>
    <recommendedName>
        <fullName evidence="4">YESV protein</fullName>
    </recommendedName>
</protein>
<keyword evidence="1" id="KW-1133">Transmembrane helix</keyword>
<feature type="transmembrane region" description="Helical" evidence="1">
    <location>
        <begin position="102"/>
        <end position="124"/>
    </location>
</feature>